<keyword evidence="5" id="KW-0508">mRNA splicing</keyword>
<gene>
    <name evidence="9" type="primary">CWC21</name>
    <name evidence="9" type="ORF">HK097_001148</name>
</gene>
<dbReference type="PANTHER" id="PTHR36562:SF5">
    <property type="entry name" value="SERINE_ARGININE REPETITIVE MATRIX 2"/>
    <property type="match status" value="1"/>
</dbReference>
<feature type="region of interest" description="Disordered" evidence="7">
    <location>
        <begin position="28"/>
        <end position="51"/>
    </location>
</feature>
<feature type="compositionally biased region" description="Basic and acidic residues" evidence="7">
    <location>
        <begin position="224"/>
        <end position="278"/>
    </location>
</feature>
<dbReference type="EMBL" id="JADGJD010000122">
    <property type="protein sequence ID" value="KAJ3054668.1"/>
    <property type="molecule type" value="Genomic_DNA"/>
</dbReference>
<reference evidence="9" key="1">
    <citation type="submission" date="2020-05" db="EMBL/GenBank/DDBJ databases">
        <title>Phylogenomic resolution of chytrid fungi.</title>
        <authorList>
            <person name="Stajich J.E."/>
            <person name="Amses K."/>
            <person name="Simmons R."/>
            <person name="Seto K."/>
            <person name="Myers J."/>
            <person name="Bonds A."/>
            <person name="Quandt C.A."/>
            <person name="Barry K."/>
            <person name="Liu P."/>
            <person name="Grigoriev I."/>
            <person name="Longcore J.E."/>
            <person name="James T.Y."/>
        </authorList>
    </citation>
    <scope>NUCLEOTIDE SEQUENCE</scope>
    <source>
        <strain evidence="9">JEL0318</strain>
    </source>
</reference>
<dbReference type="Gene3D" id="6.10.140.420">
    <property type="match status" value="1"/>
</dbReference>
<evidence type="ECO:0000256" key="2">
    <source>
        <dbReference type="ARBA" id="ARBA00005954"/>
    </source>
</evidence>
<organism evidence="9 10">
    <name type="scientific">Rhizophlyctis rosea</name>
    <dbReference type="NCBI Taxonomy" id="64517"/>
    <lineage>
        <taxon>Eukaryota</taxon>
        <taxon>Fungi</taxon>
        <taxon>Fungi incertae sedis</taxon>
        <taxon>Chytridiomycota</taxon>
        <taxon>Chytridiomycota incertae sedis</taxon>
        <taxon>Chytridiomycetes</taxon>
        <taxon>Rhizophlyctidales</taxon>
        <taxon>Rhizophlyctidaceae</taxon>
        <taxon>Rhizophlyctis</taxon>
    </lineage>
</organism>
<feature type="compositionally biased region" description="Low complexity" evidence="7">
    <location>
        <begin position="214"/>
        <end position="223"/>
    </location>
</feature>
<name>A0AAD5SH24_9FUNG</name>
<feature type="domain" description="CWF21" evidence="8">
    <location>
        <begin position="58"/>
        <end position="104"/>
    </location>
</feature>
<protein>
    <submittedName>
        <fullName evidence="9">RNA-splicing factor</fullName>
    </submittedName>
</protein>
<comment type="similarity">
    <text evidence="2">Belongs to the CWC21 family.</text>
</comment>
<evidence type="ECO:0000313" key="9">
    <source>
        <dbReference type="EMBL" id="KAJ3054668.1"/>
    </source>
</evidence>
<dbReference type="InterPro" id="IPR051372">
    <property type="entry name" value="CWC21"/>
</dbReference>
<evidence type="ECO:0000256" key="1">
    <source>
        <dbReference type="ARBA" id="ARBA00004123"/>
    </source>
</evidence>
<dbReference type="CDD" id="cd21373">
    <property type="entry name" value="cwf21_SRRM2-like"/>
    <property type="match status" value="1"/>
</dbReference>
<dbReference type="SMART" id="SM01115">
    <property type="entry name" value="cwf21"/>
    <property type="match status" value="1"/>
</dbReference>
<keyword evidence="6" id="KW-0539">Nucleus</keyword>
<dbReference type="GO" id="GO:0008380">
    <property type="term" value="P:RNA splicing"/>
    <property type="evidence" value="ECO:0007669"/>
    <property type="project" value="UniProtKB-KW"/>
</dbReference>
<evidence type="ECO:0000313" key="10">
    <source>
        <dbReference type="Proteomes" id="UP001212841"/>
    </source>
</evidence>
<feature type="region of interest" description="Disordered" evidence="7">
    <location>
        <begin position="182"/>
        <end position="285"/>
    </location>
</feature>
<evidence type="ECO:0000256" key="3">
    <source>
        <dbReference type="ARBA" id="ARBA00022664"/>
    </source>
</evidence>
<evidence type="ECO:0000256" key="4">
    <source>
        <dbReference type="ARBA" id="ARBA00022728"/>
    </source>
</evidence>
<dbReference type="Proteomes" id="UP001212841">
    <property type="component" value="Unassembled WGS sequence"/>
</dbReference>
<comment type="subcellular location">
    <subcellularLocation>
        <location evidence="1">Nucleus</location>
    </subcellularLocation>
</comment>
<dbReference type="Pfam" id="PF08312">
    <property type="entry name" value="cwf21"/>
    <property type="match status" value="1"/>
</dbReference>
<dbReference type="GO" id="GO:0005681">
    <property type="term" value="C:spliceosomal complex"/>
    <property type="evidence" value="ECO:0007669"/>
    <property type="project" value="UniProtKB-KW"/>
</dbReference>
<sequence length="314" mass="37261">MYNGIGLSTARGSGTNGYVQRNLSAFRPRDKQSHQHSNFNADDHAPPSLLRKPNQDILLHERKRQVEVKCLELQENLESAGDMTEEEIEARVDSLRQQLTADLHKMTQNEKTLKDHQVHQLAEAKEKKNAEMQQAFGISSKNFVEGAAFDRDLQERLKQERAEKRQQQEDERIKRILDDAERRKKEAKEREKEAKKWEEERERPEEERRRLHEQQQQQQMAWRQRQEQQRRDGGRRFPDHYDGRGGDRYEPGRDRRDDRDGFGGRDDRGRRGSEDRRDRNRRGSKTEVTIQVTFEVAIQIQVEVRIEVQIAWTC</sequence>
<keyword evidence="10" id="KW-1185">Reference proteome</keyword>
<keyword evidence="3" id="KW-0507">mRNA processing</keyword>
<proteinExistence type="inferred from homology"/>
<evidence type="ECO:0000256" key="6">
    <source>
        <dbReference type="ARBA" id="ARBA00023242"/>
    </source>
</evidence>
<evidence type="ECO:0000256" key="7">
    <source>
        <dbReference type="SAM" id="MobiDB-lite"/>
    </source>
</evidence>
<dbReference type="InterPro" id="IPR013170">
    <property type="entry name" value="mRNA_splic_Cwf21_dom"/>
</dbReference>
<dbReference type="AlphaFoldDB" id="A0AAD5SH24"/>
<dbReference type="GO" id="GO:0006397">
    <property type="term" value="P:mRNA processing"/>
    <property type="evidence" value="ECO:0007669"/>
    <property type="project" value="UniProtKB-KW"/>
</dbReference>
<evidence type="ECO:0000259" key="8">
    <source>
        <dbReference type="SMART" id="SM01115"/>
    </source>
</evidence>
<comment type="caution">
    <text evidence="9">The sequence shown here is derived from an EMBL/GenBank/DDBJ whole genome shotgun (WGS) entry which is preliminary data.</text>
</comment>
<keyword evidence="4" id="KW-0747">Spliceosome</keyword>
<accession>A0AAD5SH24</accession>
<dbReference type="PANTHER" id="PTHR36562">
    <property type="entry name" value="SERINE/ARGININE REPETITIVE MATRIX 2"/>
    <property type="match status" value="1"/>
</dbReference>
<evidence type="ECO:0000256" key="5">
    <source>
        <dbReference type="ARBA" id="ARBA00023187"/>
    </source>
</evidence>
<feature type="compositionally biased region" description="Basic and acidic residues" evidence="7">
    <location>
        <begin position="182"/>
        <end position="213"/>
    </location>
</feature>